<feature type="compositionally biased region" description="Basic and acidic residues" evidence="1">
    <location>
        <begin position="116"/>
        <end position="135"/>
    </location>
</feature>
<dbReference type="Proteomes" id="UP000600307">
    <property type="component" value="Unassembled WGS sequence"/>
</dbReference>
<comment type="caution">
    <text evidence="2">The sequence shown here is derived from an EMBL/GenBank/DDBJ whole genome shotgun (WGS) entry which is preliminary data.</text>
</comment>
<proteinExistence type="predicted"/>
<keyword evidence="3" id="KW-1185">Reference proteome</keyword>
<organism evidence="2 3">
    <name type="scientific">Rahnella victoriana</name>
    <dbReference type="NCBI Taxonomy" id="1510570"/>
    <lineage>
        <taxon>Bacteria</taxon>
        <taxon>Pseudomonadati</taxon>
        <taxon>Pseudomonadota</taxon>
        <taxon>Gammaproteobacteria</taxon>
        <taxon>Enterobacterales</taxon>
        <taxon>Yersiniaceae</taxon>
        <taxon>Rahnella</taxon>
    </lineage>
</organism>
<sequence>MKITHKDFYLEVTKKQDELCTLIPAEFWPEVKRLIGNSPNHGDVKEMFSTVMPEQIGSWRKREPEEWDTVEDWKPYAKFAAMNHVFSLPSGDWRDEESAPFPFPVRHREPMNEHNEFAEVDREGWHNSTDRRDWTDGEEEFE</sequence>
<accession>A0ABS0DQD3</accession>
<evidence type="ECO:0000313" key="3">
    <source>
        <dbReference type="Proteomes" id="UP000600307"/>
    </source>
</evidence>
<reference evidence="2 3" key="1">
    <citation type="submission" date="2020-11" db="EMBL/GenBank/DDBJ databases">
        <title>Taxonomic investigation of Rahnella spp.</title>
        <authorList>
            <person name="Lee S.D."/>
        </authorList>
    </citation>
    <scope>NUCLEOTIDE SEQUENCE [LARGE SCALE GENOMIC DNA]</scope>
    <source>
        <strain evidence="2 3">SAP-10</strain>
    </source>
</reference>
<protein>
    <submittedName>
        <fullName evidence="2">Uncharacterized protein</fullName>
    </submittedName>
</protein>
<evidence type="ECO:0000313" key="2">
    <source>
        <dbReference type="EMBL" id="MBF7956105.1"/>
    </source>
</evidence>
<dbReference type="EMBL" id="JADOBH010000002">
    <property type="protein sequence ID" value="MBF7956105.1"/>
    <property type="molecule type" value="Genomic_DNA"/>
</dbReference>
<feature type="region of interest" description="Disordered" evidence="1">
    <location>
        <begin position="116"/>
        <end position="142"/>
    </location>
</feature>
<gene>
    <name evidence="2" type="ORF">IV431_11110</name>
</gene>
<evidence type="ECO:0000256" key="1">
    <source>
        <dbReference type="SAM" id="MobiDB-lite"/>
    </source>
</evidence>
<dbReference type="RefSeq" id="WP_195817249.1">
    <property type="nucleotide sequence ID" value="NZ_JADOBH010000002.1"/>
</dbReference>
<name>A0ABS0DQD3_9GAMM</name>